<keyword evidence="2" id="KW-1185">Reference proteome</keyword>
<dbReference type="Proteomes" id="UP001328107">
    <property type="component" value="Unassembled WGS sequence"/>
</dbReference>
<accession>A0AAN5CTV3</accession>
<sequence>LRTRGTPTTCIPTNRLWILLAQDTLRSHHWVSQSPKWPVSMPNDYEVRNFALKIKPVSFTKTNSIDHASATE</sequence>
<evidence type="ECO:0000313" key="2">
    <source>
        <dbReference type="Proteomes" id="UP001328107"/>
    </source>
</evidence>
<dbReference type="AlphaFoldDB" id="A0AAN5CTV3"/>
<reference evidence="2" key="1">
    <citation type="submission" date="2022-10" db="EMBL/GenBank/DDBJ databases">
        <title>Genome assembly of Pristionchus species.</title>
        <authorList>
            <person name="Yoshida K."/>
            <person name="Sommer R.J."/>
        </authorList>
    </citation>
    <scope>NUCLEOTIDE SEQUENCE [LARGE SCALE GENOMIC DNA]</scope>
    <source>
        <strain evidence="2">RS5460</strain>
    </source>
</reference>
<protein>
    <submittedName>
        <fullName evidence="1">Uncharacterized protein</fullName>
    </submittedName>
</protein>
<proteinExistence type="predicted"/>
<name>A0AAN5CTV3_9BILA</name>
<feature type="non-terminal residue" evidence="1">
    <location>
        <position position="1"/>
    </location>
</feature>
<organism evidence="1 2">
    <name type="scientific">Pristionchus mayeri</name>
    <dbReference type="NCBI Taxonomy" id="1317129"/>
    <lineage>
        <taxon>Eukaryota</taxon>
        <taxon>Metazoa</taxon>
        <taxon>Ecdysozoa</taxon>
        <taxon>Nematoda</taxon>
        <taxon>Chromadorea</taxon>
        <taxon>Rhabditida</taxon>
        <taxon>Rhabditina</taxon>
        <taxon>Diplogasteromorpha</taxon>
        <taxon>Diplogasteroidea</taxon>
        <taxon>Neodiplogasteridae</taxon>
        <taxon>Pristionchus</taxon>
    </lineage>
</organism>
<gene>
    <name evidence="1" type="ORF">PMAYCL1PPCAC_20828</name>
</gene>
<evidence type="ECO:0000313" key="1">
    <source>
        <dbReference type="EMBL" id="GMR50633.1"/>
    </source>
</evidence>
<comment type="caution">
    <text evidence="1">The sequence shown here is derived from an EMBL/GenBank/DDBJ whole genome shotgun (WGS) entry which is preliminary data.</text>
</comment>
<dbReference type="EMBL" id="BTRK01000004">
    <property type="protein sequence ID" value="GMR50633.1"/>
    <property type="molecule type" value="Genomic_DNA"/>
</dbReference>